<keyword evidence="3" id="KW-1185">Reference proteome</keyword>
<proteinExistence type="predicted"/>
<organism evidence="2 3">
    <name type="scientific">Lactuca sativa</name>
    <name type="common">Garden lettuce</name>
    <dbReference type="NCBI Taxonomy" id="4236"/>
    <lineage>
        <taxon>Eukaryota</taxon>
        <taxon>Viridiplantae</taxon>
        <taxon>Streptophyta</taxon>
        <taxon>Embryophyta</taxon>
        <taxon>Tracheophyta</taxon>
        <taxon>Spermatophyta</taxon>
        <taxon>Magnoliopsida</taxon>
        <taxon>eudicotyledons</taxon>
        <taxon>Gunneridae</taxon>
        <taxon>Pentapetalae</taxon>
        <taxon>asterids</taxon>
        <taxon>campanulids</taxon>
        <taxon>Asterales</taxon>
        <taxon>Asteraceae</taxon>
        <taxon>Cichorioideae</taxon>
        <taxon>Cichorieae</taxon>
        <taxon>Lactucinae</taxon>
        <taxon>Lactuca</taxon>
    </lineage>
</organism>
<accession>A0A9R1UX27</accession>
<feature type="compositionally biased region" description="Acidic residues" evidence="1">
    <location>
        <begin position="105"/>
        <end position="125"/>
    </location>
</feature>
<dbReference type="Proteomes" id="UP000235145">
    <property type="component" value="Unassembled WGS sequence"/>
</dbReference>
<feature type="compositionally biased region" description="Pro residues" evidence="1">
    <location>
        <begin position="72"/>
        <end position="85"/>
    </location>
</feature>
<reference evidence="2 3" key="1">
    <citation type="journal article" date="2017" name="Nat. Commun.">
        <title>Genome assembly with in vitro proximity ligation data and whole-genome triplication in lettuce.</title>
        <authorList>
            <person name="Reyes-Chin-Wo S."/>
            <person name="Wang Z."/>
            <person name="Yang X."/>
            <person name="Kozik A."/>
            <person name="Arikit S."/>
            <person name="Song C."/>
            <person name="Xia L."/>
            <person name="Froenicke L."/>
            <person name="Lavelle D.O."/>
            <person name="Truco M.J."/>
            <person name="Xia R."/>
            <person name="Zhu S."/>
            <person name="Xu C."/>
            <person name="Xu H."/>
            <person name="Xu X."/>
            <person name="Cox K."/>
            <person name="Korf I."/>
            <person name="Meyers B.C."/>
            <person name="Michelmore R.W."/>
        </authorList>
    </citation>
    <scope>NUCLEOTIDE SEQUENCE [LARGE SCALE GENOMIC DNA]</scope>
    <source>
        <strain evidence="3">cv. Salinas</strain>
        <tissue evidence="2">Seedlings</tissue>
    </source>
</reference>
<comment type="caution">
    <text evidence="2">The sequence shown here is derived from an EMBL/GenBank/DDBJ whole genome shotgun (WGS) entry which is preliminary data.</text>
</comment>
<feature type="region of interest" description="Disordered" evidence="1">
    <location>
        <begin position="69"/>
        <end position="125"/>
    </location>
</feature>
<dbReference type="EMBL" id="NBSK02000007">
    <property type="protein sequence ID" value="KAJ0195103.1"/>
    <property type="molecule type" value="Genomic_DNA"/>
</dbReference>
<dbReference type="AlphaFoldDB" id="A0A9R1UX27"/>
<protein>
    <submittedName>
        <fullName evidence="2">Uncharacterized protein</fullName>
    </submittedName>
</protein>
<gene>
    <name evidence="2" type="ORF">LSAT_V11C700348230</name>
</gene>
<evidence type="ECO:0000313" key="3">
    <source>
        <dbReference type="Proteomes" id="UP000235145"/>
    </source>
</evidence>
<sequence>MWVLVRGVEQQLRIPKDDIEESEDILEPTFVRSQRPRYVEHDQLEPTLRDEEHRWIMDSISEVIRHLAMDHPPFPRTGPTVPPPSQTHGTGHDGTGTSATHPKDTDDDSDEGTEDEEAEYERSDE</sequence>
<evidence type="ECO:0000256" key="1">
    <source>
        <dbReference type="SAM" id="MobiDB-lite"/>
    </source>
</evidence>
<name>A0A9R1UX27_LACSA</name>
<evidence type="ECO:0000313" key="2">
    <source>
        <dbReference type="EMBL" id="KAJ0195103.1"/>
    </source>
</evidence>